<feature type="coiled-coil region" evidence="12">
    <location>
        <begin position="275"/>
        <end position="302"/>
    </location>
</feature>
<name>W4M0Q8_9BACT</name>
<dbReference type="PANTHER" id="PTHR43047">
    <property type="entry name" value="TWO-COMPONENT HISTIDINE PROTEIN KINASE"/>
    <property type="match status" value="1"/>
</dbReference>
<feature type="domain" description="PAS" evidence="15">
    <location>
        <begin position="158"/>
        <end position="228"/>
    </location>
</feature>
<evidence type="ECO:0000256" key="5">
    <source>
        <dbReference type="ARBA" id="ARBA00022679"/>
    </source>
</evidence>
<proteinExistence type="predicted"/>
<dbReference type="Pfam" id="PF13426">
    <property type="entry name" value="PAS_9"/>
    <property type="match status" value="1"/>
</dbReference>
<keyword evidence="18" id="KW-1185">Reference proteome</keyword>
<keyword evidence="7" id="KW-0418">Kinase</keyword>
<dbReference type="InterPro" id="IPR005467">
    <property type="entry name" value="His_kinase_dom"/>
</dbReference>
<dbReference type="AlphaFoldDB" id="W4M0Q8"/>
<dbReference type="InterPro" id="IPR013656">
    <property type="entry name" value="PAS_4"/>
</dbReference>
<dbReference type="Gene3D" id="1.10.287.130">
    <property type="match status" value="1"/>
</dbReference>
<gene>
    <name evidence="17" type="ORF">ETSY2_33045</name>
</gene>
<feature type="compositionally biased region" description="Basic and acidic residues" evidence="13">
    <location>
        <begin position="1"/>
        <end position="10"/>
    </location>
</feature>
<dbReference type="GO" id="GO:0000155">
    <property type="term" value="F:phosphorelay sensor kinase activity"/>
    <property type="evidence" value="ECO:0007669"/>
    <property type="project" value="InterPro"/>
</dbReference>
<keyword evidence="11" id="KW-0131">Cell cycle</keyword>
<feature type="region of interest" description="Disordered" evidence="13">
    <location>
        <begin position="1"/>
        <end position="27"/>
    </location>
</feature>
<dbReference type="PROSITE" id="PS50113">
    <property type="entry name" value="PAC"/>
    <property type="match status" value="2"/>
</dbReference>
<dbReference type="InterPro" id="IPR001610">
    <property type="entry name" value="PAC"/>
</dbReference>
<evidence type="ECO:0000256" key="2">
    <source>
        <dbReference type="ARBA" id="ARBA00004370"/>
    </source>
</evidence>
<dbReference type="InterPro" id="IPR003661">
    <property type="entry name" value="HisK_dim/P_dom"/>
</dbReference>
<evidence type="ECO:0000256" key="13">
    <source>
        <dbReference type="SAM" id="MobiDB-lite"/>
    </source>
</evidence>
<keyword evidence="6" id="KW-0547">Nucleotide-binding</keyword>
<feature type="domain" description="PAC" evidence="16">
    <location>
        <begin position="232"/>
        <end position="284"/>
    </location>
</feature>
<dbReference type="PROSITE" id="PS50109">
    <property type="entry name" value="HIS_KIN"/>
    <property type="match status" value="1"/>
</dbReference>
<dbReference type="SMART" id="SM00086">
    <property type="entry name" value="PAC"/>
    <property type="match status" value="2"/>
</dbReference>
<feature type="domain" description="Histidine kinase" evidence="14">
    <location>
        <begin position="302"/>
        <end position="524"/>
    </location>
</feature>
<dbReference type="CDD" id="cd00082">
    <property type="entry name" value="HisKA"/>
    <property type="match status" value="1"/>
</dbReference>
<evidence type="ECO:0000256" key="1">
    <source>
        <dbReference type="ARBA" id="ARBA00000085"/>
    </source>
</evidence>
<dbReference type="CDD" id="cd00130">
    <property type="entry name" value="PAS"/>
    <property type="match status" value="2"/>
</dbReference>
<dbReference type="Gene3D" id="3.30.450.20">
    <property type="entry name" value="PAS domain"/>
    <property type="match status" value="2"/>
</dbReference>
<dbReference type="FunFam" id="1.10.287.130:FF:000038">
    <property type="entry name" value="Sensory transduction histidine kinase"/>
    <property type="match status" value="1"/>
</dbReference>
<comment type="catalytic activity">
    <reaction evidence="1">
        <text>ATP + protein L-histidine = ADP + protein N-phospho-L-histidine.</text>
        <dbReference type="EC" id="2.7.13.3"/>
    </reaction>
</comment>
<dbReference type="PANTHER" id="PTHR43047:SF63">
    <property type="entry name" value="HISTIDINE KINASE"/>
    <property type="match status" value="1"/>
</dbReference>
<evidence type="ECO:0000259" key="14">
    <source>
        <dbReference type="PROSITE" id="PS50109"/>
    </source>
</evidence>
<keyword evidence="12" id="KW-0175">Coiled coil</keyword>
<dbReference type="Pfam" id="PF08448">
    <property type="entry name" value="PAS_4"/>
    <property type="match status" value="1"/>
</dbReference>
<keyword evidence="5" id="KW-0808">Transferase</keyword>
<dbReference type="EMBL" id="AZHX01001412">
    <property type="protein sequence ID" value="ETX03571.1"/>
    <property type="molecule type" value="Genomic_DNA"/>
</dbReference>
<dbReference type="CDD" id="cd16922">
    <property type="entry name" value="HATPase_EvgS-ArcB-TorS-like"/>
    <property type="match status" value="1"/>
</dbReference>
<dbReference type="EC" id="2.7.13.3" evidence="3"/>
<feature type="domain" description="PAS" evidence="15">
    <location>
        <begin position="31"/>
        <end position="76"/>
    </location>
</feature>
<sequence length="548" mass="61779">MSAHQSDTESRNLTGTPSAGARPAGVSPAVYDDRYHDFVEHAEDVIMTCGPDGVITSVNRAIETRLGRRREDVIGQHWHQFTTPASAKIAQRHFRRWRGGQKRPRRSEMELIASDGRLVPFEVWTKIIPDEQGEPLEIRVILRDLSARREAEQALKASELRYRNLFEHANDAMATCGLDGVFLSVNRAFEKLFGYPREALLGQSYEIIATPESLPHWQERRRRVLMGERLVRFWETEAQHKSGRRMFVEFRAGFIYDNGGRPIGFEGSARDITARKLEEHALREAKEAAEEANRAKSQFLANMSHELRTPLNAIIGYSEMLQEEAEDRDQTHYVTDLQKIRTAARHLLALINGILDLSKIEAGRMELHVEAFDVMAMIRDVVTTIHPLMEQSTNTLTVTCAADLGTMSADAAKVRQSLLNLLSNACKFTELGAITLEATRVCDEQAEWIHFRVADNGIGMTQEHLRTVFDAFSQADPSMTRRYDGTGLGLAISQRFCQMMGGSITVESEWGEGSTFTIRLPRVVTARLTHVDADPEDVNTDAEETDQP</sequence>
<keyword evidence="8" id="KW-0067">ATP-binding</keyword>
<dbReference type="Gene3D" id="3.30.565.10">
    <property type="entry name" value="Histidine kinase-like ATPase, C-terminal domain"/>
    <property type="match status" value="1"/>
</dbReference>
<dbReference type="SMART" id="SM00388">
    <property type="entry name" value="HisKA"/>
    <property type="match status" value="1"/>
</dbReference>
<keyword evidence="4" id="KW-0597">Phosphoprotein</keyword>
<keyword evidence="9" id="KW-0902">Two-component regulatory system</keyword>
<evidence type="ECO:0000256" key="7">
    <source>
        <dbReference type="ARBA" id="ARBA00022777"/>
    </source>
</evidence>
<evidence type="ECO:0000256" key="11">
    <source>
        <dbReference type="ARBA" id="ARBA00023306"/>
    </source>
</evidence>
<evidence type="ECO:0000256" key="12">
    <source>
        <dbReference type="SAM" id="Coils"/>
    </source>
</evidence>
<evidence type="ECO:0000256" key="10">
    <source>
        <dbReference type="ARBA" id="ARBA00023136"/>
    </source>
</evidence>
<reference evidence="17 18" key="1">
    <citation type="journal article" date="2014" name="Nature">
        <title>An environmental bacterial taxon with a large and distinct metabolic repertoire.</title>
        <authorList>
            <person name="Wilson M.C."/>
            <person name="Mori T."/>
            <person name="Ruckert C."/>
            <person name="Uria A.R."/>
            <person name="Helf M.J."/>
            <person name="Takada K."/>
            <person name="Gernert C."/>
            <person name="Steffens U.A."/>
            <person name="Heycke N."/>
            <person name="Schmitt S."/>
            <person name="Rinke C."/>
            <person name="Helfrich E.J."/>
            <person name="Brachmann A.O."/>
            <person name="Gurgui C."/>
            <person name="Wakimoto T."/>
            <person name="Kracht M."/>
            <person name="Crusemann M."/>
            <person name="Hentschel U."/>
            <person name="Abe I."/>
            <person name="Matsunaga S."/>
            <person name="Kalinowski J."/>
            <person name="Takeyama H."/>
            <person name="Piel J."/>
        </authorList>
    </citation>
    <scope>NUCLEOTIDE SEQUENCE [LARGE SCALE GENOMIC DNA]</scope>
    <source>
        <strain evidence="18">TSY2</strain>
    </source>
</reference>
<dbReference type="Proteomes" id="UP000019140">
    <property type="component" value="Unassembled WGS sequence"/>
</dbReference>
<dbReference type="GO" id="GO:0009927">
    <property type="term" value="F:histidine phosphotransfer kinase activity"/>
    <property type="evidence" value="ECO:0007669"/>
    <property type="project" value="TreeGrafter"/>
</dbReference>
<dbReference type="FunFam" id="3.30.565.10:FF:000010">
    <property type="entry name" value="Sensor histidine kinase RcsC"/>
    <property type="match status" value="1"/>
</dbReference>
<dbReference type="GO" id="GO:0005524">
    <property type="term" value="F:ATP binding"/>
    <property type="evidence" value="ECO:0007669"/>
    <property type="project" value="UniProtKB-KW"/>
</dbReference>
<evidence type="ECO:0000259" key="16">
    <source>
        <dbReference type="PROSITE" id="PS50113"/>
    </source>
</evidence>
<dbReference type="PRINTS" id="PR00344">
    <property type="entry name" value="BCTRLSENSOR"/>
</dbReference>
<feature type="domain" description="PAC" evidence="16">
    <location>
        <begin position="105"/>
        <end position="157"/>
    </location>
</feature>
<dbReference type="SMART" id="SM00387">
    <property type="entry name" value="HATPase_c"/>
    <property type="match status" value="1"/>
</dbReference>
<evidence type="ECO:0000256" key="6">
    <source>
        <dbReference type="ARBA" id="ARBA00022741"/>
    </source>
</evidence>
<evidence type="ECO:0000313" key="18">
    <source>
        <dbReference type="Proteomes" id="UP000019140"/>
    </source>
</evidence>
<dbReference type="InterPro" id="IPR000700">
    <property type="entry name" value="PAS-assoc_C"/>
</dbReference>
<dbReference type="NCBIfam" id="TIGR00229">
    <property type="entry name" value="sensory_box"/>
    <property type="match status" value="2"/>
</dbReference>
<dbReference type="HOGENOM" id="CLU_000445_114_71_7"/>
<dbReference type="SMART" id="SM00091">
    <property type="entry name" value="PAS"/>
    <property type="match status" value="2"/>
</dbReference>
<dbReference type="PROSITE" id="PS50112">
    <property type="entry name" value="PAS"/>
    <property type="match status" value="2"/>
</dbReference>
<accession>W4M0Q8</accession>
<organism evidence="17 18">
    <name type="scientific">Candidatus Entotheonella gemina</name>
    <dbReference type="NCBI Taxonomy" id="1429439"/>
    <lineage>
        <taxon>Bacteria</taxon>
        <taxon>Pseudomonadati</taxon>
        <taxon>Nitrospinota/Tectimicrobiota group</taxon>
        <taxon>Candidatus Tectimicrobiota</taxon>
        <taxon>Candidatus Entotheonellia</taxon>
        <taxon>Candidatus Entotheonellales</taxon>
        <taxon>Candidatus Entotheonellaceae</taxon>
        <taxon>Candidatus Entotheonella</taxon>
    </lineage>
</organism>
<dbReference type="InterPro" id="IPR036890">
    <property type="entry name" value="HATPase_C_sf"/>
</dbReference>
<keyword evidence="10" id="KW-0472">Membrane</keyword>
<dbReference type="InterPro" id="IPR035965">
    <property type="entry name" value="PAS-like_dom_sf"/>
</dbReference>
<dbReference type="SUPFAM" id="SSF55874">
    <property type="entry name" value="ATPase domain of HSP90 chaperone/DNA topoisomerase II/histidine kinase"/>
    <property type="match status" value="1"/>
</dbReference>
<dbReference type="InterPro" id="IPR000014">
    <property type="entry name" value="PAS"/>
</dbReference>
<protein>
    <recommendedName>
        <fullName evidence="3">histidine kinase</fullName>
        <ecNumber evidence="3">2.7.13.3</ecNumber>
    </recommendedName>
</protein>
<evidence type="ECO:0000256" key="8">
    <source>
        <dbReference type="ARBA" id="ARBA00022840"/>
    </source>
</evidence>
<comment type="caution">
    <text evidence="17">The sequence shown here is derived from an EMBL/GenBank/DDBJ whole genome shotgun (WGS) entry which is preliminary data.</text>
</comment>
<dbReference type="SUPFAM" id="SSF55785">
    <property type="entry name" value="PYP-like sensor domain (PAS domain)"/>
    <property type="match status" value="2"/>
</dbReference>
<dbReference type="SUPFAM" id="SSF47384">
    <property type="entry name" value="Homodimeric domain of signal transducing histidine kinase"/>
    <property type="match status" value="1"/>
</dbReference>
<dbReference type="Pfam" id="PF02518">
    <property type="entry name" value="HATPase_c"/>
    <property type="match status" value="1"/>
</dbReference>
<comment type="subcellular location">
    <subcellularLocation>
        <location evidence="2">Membrane</location>
    </subcellularLocation>
</comment>
<evidence type="ECO:0000313" key="17">
    <source>
        <dbReference type="EMBL" id="ETX03571.1"/>
    </source>
</evidence>
<evidence type="ECO:0000256" key="4">
    <source>
        <dbReference type="ARBA" id="ARBA00022553"/>
    </source>
</evidence>
<dbReference type="InterPro" id="IPR036097">
    <property type="entry name" value="HisK_dim/P_sf"/>
</dbReference>
<dbReference type="GO" id="GO:0005886">
    <property type="term" value="C:plasma membrane"/>
    <property type="evidence" value="ECO:0007669"/>
    <property type="project" value="TreeGrafter"/>
</dbReference>
<evidence type="ECO:0000256" key="3">
    <source>
        <dbReference type="ARBA" id="ARBA00012438"/>
    </source>
</evidence>
<evidence type="ECO:0000259" key="15">
    <source>
        <dbReference type="PROSITE" id="PS50112"/>
    </source>
</evidence>
<dbReference type="InterPro" id="IPR003594">
    <property type="entry name" value="HATPase_dom"/>
</dbReference>
<dbReference type="Pfam" id="PF00512">
    <property type="entry name" value="HisKA"/>
    <property type="match status" value="1"/>
</dbReference>
<dbReference type="InterPro" id="IPR004358">
    <property type="entry name" value="Sig_transdc_His_kin-like_C"/>
</dbReference>
<evidence type="ECO:0000256" key="9">
    <source>
        <dbReference type="ARBA" id="ARBA00023012"/>
    </source>
</evidence>